<evidence type="ECO:0000256" key="10">
    <source>
        <dbReference type="SAM" id="MobiDB-lite"/>
    </source>
</evidence>
<dbReference type="GO" id="GO:0000049">
    <property type="term" value="F:tRNA binding"/>
    <property type="evidence" value="ECO:0007669"/>
    <property type="project" value="UniProtKB-KW"/>
</dbReference>
<evidence type="ECO:0000256" key="3">
    <source>
        <dbReference type="ARBA" id="ARBA00022555"/>
    </source>
</evidence>
<evidence type="ECO:0000256" key="7">
    <source>
        <dbReference type="ARBA" id="ARBA00022884"/>
    </source>
</evidence>
<dbReference type="GO" id="GO:0004813">
    <property type="term" value="F:alanine-tRNA ligase activity"/>
    <property type="evidence" value="ECO:0007669"/>
    <property type="project" value="UniProtKB-EC"/>
</dbReference>
<gene>
    <name evidence="12" type="ORF">Rsub_01300</name>
</gene>
<evidence type="ECO:0000259" key="11">
    <source>
        <dbReference type="PROSITE" id="PS50860"/>
    </source>
</evidence>
<dbReference type="CDD" id="cd00673">
    <property type="entry name" value="AlaRS_core"/>
    <property type="match status" value="1"/>
</dbReference>
<evidence type="ECO:0000256" key="9">
    <source>
        <dbReference type="ARBA" id="ARBA00023146"/>
    </source>
</evidence>
<dbReference type="Proteomes" id="UP000247498">
    <property type="component" value="Unassembled WGS sequence"/>
</dbReference>
<accession>A0A2V0NUT0</accession>
<evidence type="ECO:0000256" key="5">
    <source>
        <dbReference type="ARBA" id="ARBA00022741"/>
    </source>
</evidence>
<dbReference type="GO" id="GO:0006419">
    <property type="term" value="P:alanyl-tRNA aminoacylation"/>
    <property type="evidence" value="ECO:0007669"/>
    <property type="project" value="InterPro"/>
</dbReference>
<dbReference type="GO" id="GO:0005829">
    <property type="term" value="C:cytosol"/>
    <property type="evidence" value="ECO:0007669"/>
    <property type="project" value="TreeGrafter"/>
</dbReference>
<keyword evidence="9 12" id="KW-0030">Aminoacyl-tRNA synthetase</keyword>
<evidence type="ECO:0000256" key="4">
    <source>
        <dbReference type="ARBA" id="ARBA00022598"/>
    </source>
</evidence>
<feature type="compositionally biased region" description="Low complexity" evidence="10">
    <location>
        <begin position="248"/>
        <end position="262"/>
    </location>
</feature>
<dbReference type="SUPFAM" id="SSF55681">
    <property type="entry name" value="Class II aaRS and biotin synthetases"/>
    <property type="match status" value="1"/>
</dbReference>
<keyword evidence="4" id="KW-0436">Ligase</keyword>
<keyword evidence="6" id="KW-0067">ATP-binding</keyword>
<protein>
    <recommendedName>
        <fullName evidence="2">alanine--tRNA ligase</fullName>
        <ecNumber evidence="2">6.1.1.7</ecNumber>
    </recommendedName>
</protein>
<keyword evidence="8" id="KW-0648">Protein biosynthesis</keyword>
<comment type="similarity">
    <text evidence="1">Belongs to the class-II aminoacyl-tRNA synthetase family.</text>
</comment>
<keyword evidence="13" id="KW-1185">Reference proteome</keyword>
<keyword evidence="3" id="KW-0820">tRNA-binding</keyword>
<dbReference type="InterPro" id="IPR045864">
    <property type="entry name" value="aa-tRNA-synth_II/BPL/LPL"/>
</dbReference>
<dbReference type="GO" id="GO:0005524">
    <property type="term" value="F:ATP binding"/>
    <property type="evidence" value="ECO:0007669"/>
    <property type="project" value="UniProtKB-KW"/>
</dbReference>
<feature type="region of interest" description="Disordered" evidence="10">
    <location>
        <begin position="235"/>
        <end position="288"/>
    </location>
</feature>
<dbReference type="PANTHER" id="PTHR11777:SF9">
    <property type="entry name" value="ALANINE--TRNA LIGASE, CYTOPLASMIC"/>
    <property type="match status" value="1"/>
</dbReference>
<evidence type="ECO:0000256" key="2">
    <source>
        <dbReference type="ARBA" id="ARBA00013168"/>
    </source>
</evidence>
<keyword evidence="5" id="KW-0547">Nucleotide-binding</keyword>
<dbReference type="EC" id="6.1.1.7" evidence="2"/>
<dbReference type="InterPro" id="IPR050058">
    <property type="entry name" value="Ala-tRNA_ligase"/>
</dbReference>
<dbReference type="OrthoDB" id="2423964at2759"/>
<dbReference type="InterPro" id="IPR018165">
    <property type="entry name" value="Ala-tRNA-synth_IIc_core"/>
</dbReference>
<dbReference type="InterPro" id="IPR018164">
    <property type="entry name" value="Ala-tRNA-synth_IIc_N"/>
</dbReference>
<proteinExistence type="inferred from homology"/>
<dbReference type="GO" id="GO:0002161">
    <property type="term" value="F:aminoacyl-tRNA deacylase activity"/>
    <property type="evidence" value="ECO:0007669"/>
    <property type="project" value="TreeGrafter"/>
</dbReference>
<reference evidence="12 13" key="1">
    <citation type="journal article" date="2018" name="Sci. Rep.">
        <title>Raphidocelis subcapitata (=Pseudokirchneriella subcapitata) provides an insight into genome evolution and environmental adaptations in the Sphaeropleales.</title>
        <authorList>
            <person name="Suzuki S."/>
            <person name="Yamaguchi H."/>
            <person name="Nakajima N."/>
            <person name="Kawachi M."/>
        </authorList>
    </citation>
    <scope>NUCLEOTIDE SEQUENCE [LARGE SCALE GENOMIC DNA]</scope>
    <source>
        <strain evidence="12 13">NIES-35</strain>
    </source>
</reference>
<evidence type="ECO:0000256" key="1">
    <source>
        <dbReference type="ARBA" id="ARBA00008226"/>
    </source>
</evidence>
<sequence>MPAVARTGHGAQGGCIAGCGLPHVVAAAALRRRAAGVATSAAPAAAQQATAPAPPKLSGAEVRERFLSFFEGRGHTRLPSSSLVPEDPTVLLTIAGMLQFKPVFLGQAPRRVPRATTTQKCVRTNDIENVGVTARHHTFFEMLGNFSFGDYFKKEAIQWAWELSTRVFALPPERVWVSVYEKDDEAFAIWRDVVGVPEARIRRMGEADNFWASGATGPCGPCSELYYDFHPERGDGPEASLEDDSRFPRASPTTTKRTSSSPLWRARPRWRGSTTPPRTRPPRRRSKS</sequence>
<comment type="caution">
    <text evidence="12">The sequence shown here is derived from an EMBL/GenBank/DDBJ whole genome shotgun (WGS) entry which is preliminary data.</text>
</comment>
<dbReference type="PANTHER" id="PTHR11777">
    <property type="entry name" value="ALANYL-TRNA SYNTHETASE"/>
    <property type="match status" value="1"/>
</dbReference>
<dbReference type="InParanoid" id="A0A2V0NUT0"/>
<dbReference type="STRING" id="307507.A0A2V0NUT0"/>
<feature type="domain" description="Alanyl-transfer RNA synthetases family profile" evidence="11">
    <location>
        <begin position="57"/>
        <end position="288"/>
    </location>
</feature>
<dbReference type="Gene3D" id="3.30.930.10">
    <property type="entry name" value="Bira Bifunctional Protein, Domain 2"/>
    <property type="match status" value="1"/>
</dbReference>
<evidence type="ECO:0000256" key="6">
    <source>
        <dbReference type="ARBA" id="ARBA00022840"/>
    </source>
</evidence>
<evidence type="ECO:0000256" key="8">
    <source>
        <dbReference type="ARBA" id="ARBA00022917"/>
    </source>
</evidence>
<organism evidence="12 13">
    <name type="scientific">Raphidocelis subcapitata</name>
    <dbReference type="NCBI Taxonomy" id="307507"/>
    <lineage>
        <taxon>Eukaryota</taxon>
        <taxon>Viridiplantae</taxon>
        <taxon>Chlorophyta</taxon>
        <taxon>core chlorophytes</taxon>
        <taxon>Chlorophyceae</taxon>
        <taxon>CS clade</taxon>
        <taxon>Sphaeropleales</taxon>
        <taxon>Selenastraceae</taxon>
        <taxon>Raphidocelis</taxon>
    </lineage>
</organism>
<dbReference type="Pfam" id="PF01411">
    <property type="entry name" value="tRNA-synt_2c"/>
    <property type="match status" value="1"/>
</dbReference>
<name>A0A2V0NUT0_9CHLO</name>
<keyword evidence="7" id="KW-0694">RNA-binding</keyword>
<evidence type="ECO:0000313" key="13">
    <source>
        <dbReference type="Proteomes" id="UP000247498"/>
    </source>
</evidence>
<dbReference type="AlphaFoldDB" id="A0A2V0NUT0"/>
<dbReference type="PROSITE" id="PS50860">
    <property type="entry name" value="AA_TRNA_LIGASE_II_ALA"/>
    <property type="match status" value="1"/>
</dbReference>
<dbReference type="EMBL" id="BDRX01000005">
    <property type="protein sequence ID" value="GBF88585.1"/>
    <property type="molecule type" value="Genomic_DNA"/>
</dbReference>
<evidence type="ECO:0000313" key="12">
    <source>
        <dbReference type="EMBL" id="GBF88585.1"/>
    </source>
</evidence>